<dbReference type="InterPro" id="IPR036388">
    <property type="entry name" value="WH-like_DNA-bd_sf"/>
</dbReference>
<evidence type="ECO:0000256" key="4">
    <source>
        <dbReference type="ARBA" id="ARBA00023163"/>
    </source>
</evidence>
<keyword evidence="4" id="KW-0804">Transcription</keyword>
<dbReference type="EMBL" id="CP120733">
    <property type="protein sequence ID" value="WFD08943.1"/>
    <property type="molecule type" value="Genomic_DNA"/>
</dbReference>
<evidence type="ECO:0000313" key="5">
    <source>
        <dbReference type="EMBL" id="WFD08943.1"/>
    </source>
</evidence>
<evidence type="ECO:0000256" key="1">
    <source>
        <dbReference type="ARBA" id="ARBA00011046"/>
    </source>
</evidence>
<protein>
    <submittedName>
        <fullName evidence="5">BlaI/MecI/CopY family transcriptional regulator</fullName>
    </submittedName>
</protein>
<reference evidence="5 6" key="1">
    <citation type="submission" date="2023-03" db="EMBL/GenBank/DDBJ databases">
        <title>Complete genome sequence of Tepidibacter sp. SWIR-1, isolated from a deep-sea hydrothermal vent.</title>
        <authorList>
            <person name="Li X."/>
        </authorList>
    </citation>
    <scope>NUCLEOTIDE SEQUENCE [LARGE SCALE GENOMIC DNA]</scope>
    <source>
        <strain evidence="5 6">SWIR-1</strain>
    </source>
</reference>
<dbReference type="SUPFAM" id="SSF46785">
    <property type="entry name" value="Winged helix' DNA-binding domain"/>
    <property type="match status" value="1"/>
</dbReference>
<keyword evidence="3" id="KW-0238">DNA-binding</keyword>
<dbReference type="InterPro" id="IPR005650">
    <property type="entry name" value="BlaI_family"/>
</dbReference>
<accession>A0ABY8E7S4</accession>
<evidence type="ECO:0000313" key="6">
    <source>
        <dbReference type="Proteomes" id="UP001222800"/>
    </source>
</evidence>
<name>A0ABY8E7S4_9FIRM</name>
<dbReference type="Pfam" id="PF03965">
    <property type="entry name" value="Penicillinase_R"/>
    <property type="match status" value="1"/>
</dbReference>
<evidence type="ECO:0000256" key="2">
    <source>
        <dbReference type="ARBA" id="ARBA00023015"/>
    </source>
</evidence>
<dbReference type="Gene3D" id="1.10.4040.10">
    <property type="entry name" value="Penicillinase repressor domain"/>
    <property type="match status" value="1"/>
</dbReference>
<dbReference type="Gene3D" id="1.10.10.10">
    <property type="entry name" value="Winged helix-like DNA-binding domain superfamily/Winged helix DNA-binding domain"/>
    <property type="match status" value="1"/>
</dbReference>
<sequence>MKNIPQISESELEIMKLLWKNCPLSSSEIISLLSDKKISWSDQTVKTFINRLLKKRALRFEKSGRNYLYYPLVSYDEYIKTENNSFIQRVYDGAIEMLFSKFLEEKKLSDKEIENLQRILEEKKTVHK</sequence>
<dbReference type="Proteomes" id="UP001222800">
    <property type="component" value="Chromosome"/>
</dbReference>
<evidence type="ECO:0000256" key="3">
    <source>
        <dbReference type="ARBA" id="ARBA00023125"/>
    </source>
</evidence>
<proteinExistence type="inferred from homology"/>
<gene>
    <name evidence="5" type="ORF">P4S50_11140</name>
</gene>
<keyword evidence="2" id="KW-0805">Transcription regulation</keyword>
<dbReference type="InterPro" id="IPR036390">
    <property type="entry name" value="WH_DNA-bd_sf"/>
</dbReference>
<organism evidence="5 6">
    <name type="scientific">Tepidibacter hydrothermalis</name>
    <dbReference type="NCBI Taxonomy" id="3036126"/>
    <lineage>
        <taxon>Bacteria</taxon>
        <taxon>Bacillati</taxon>
        <taxon>Bacillota</taxon>
        <taxon>Clostridia</taxon>
        <taxon>Peptostreptococcales</taxon>
        <taxon>Peptostreptococcaceae</taxon>
        <taxon>Tepidibacter</taxon>
    </lineage>
</organism>
<comment type="similarity">
    <text evidence="1">Belongs to the BlaI transcriptional regulatory family.</text>
</comment>
<dbReference type="RefSeq" id="WP_277730862.1">
    <property type="nucleotide sequence ID" value="NZ_CP120733.1"/>
</dbReference>
<keyword evidence="6" id="KW-1185">Reference proteome</keyword>
<dbReference type="PIRSF" id="PIRSF019455">
    <property type="entry name" value="CopR_AtkY"/>
    <property type="match status" value="1"/>
</dbReference>